<gene>
    <name evidence="2" type="ORF">RhiirA4_549179</name>
</gene>
<evidence type="ECO:0000256" key="1">
    <source>
        <dbReference type="SAM" id="MobiDB-lite"/>
    </source>
</evidence>
<comment type="caution">
    <text evidence="2">The sequence shown here is derived from an EMBL/GenBank/DDBJ whole genome shotgun (WGS) entry which is preliminary data.</text>
</comment>
<feature type="region of interest" description="Disordered" evidence="1">
    <location>
        <begin position="23"/>
        <end position="75"/>
    </location>
</feature>
<dbReference type="VEuPathDB" id="FungiDB:FUN_010902"/>
<dbReference type="Proteomes" id="UP000234323">
    <property type="component" value="Unassembled WGS sequence"/>
</dbReference>
<evidence type="ECO:0000313" key="3">
    <source>
        <dbReference type="Proteomes" id="UP000234323"/>
    </source>
</evidence>
<dbReference type="VEuPathDB" id="FungiDB:RhiirFUN_016166"/>
<protein>
    <submittedName>
        <fullName evidence="2">Uncharacterized protein</fullName>
    </submittedName>
</protein>
<organism evidence="2 3">
    <name type="scientific">Rhizophagus irregularis</name>
    <dbReference type="NCBI Taxonomy" id="588596"/>
    <lineage>
        <taxon>Eukaryota</taxon>
        <taxon>Fungi</taxon>
        <taxon>Fungi incertae sedis</taxon>
        <taxon>Mucoromycota</taxon>
        <taxon>Glomeromycotina</taxon>
        <taxon>Glomeromycetes</taxon>
        <taxon>Glomerales</taxon>
        <taxon>Glomeraceae</taxon>
        <taxon>Rhizophagus</taxon>
    </lineage>
</organism>
<dbReference type="EMBL" id="LLXI01002140">
    <property type="protein sequence ID" value="PKY56316.1"/>
    <property type="molecule type" value="Genomic_DNA"/>
</dbReference>
<proteinExistence type="predicted"/>
<evidence type="ECO:0000313" key="2">
    <source>
        <dbReference type="EMBL" id="PKY56316.1"/>
    </source>
</evidence>
<dbReference type="OrthoDB" id="2319488at2759"/>
<keyword evidence="3" id="KW-1185">Reference proteome</keyword>
<feature type="compositionally biased region" description="Basic and acidic residues" evidence="1">
    <location>
        <begin position="25"/>
        <end position="53"/>
    </location>
</feature>
<accession>A0A2I1HBQ6</accession>
<sequence length="75" mass="8534">MSDNQGINNPKNKAYLNRALKKLSRKSEDERVSDIHKRIDKQNKQLAKKEPNTKNRTQAHAMPYTGGNGASNNNR</sequence>
<dbReference type="AlphaFoldDB" id="A0A2I1HBQ6"/>
<reference evidence="2 3" key="1">
    <citation type="submission" date="2015-10" db="EMBL/GenBank/DDBJ databases">
        <title>Genome analyses suggest a sexual origin of heterokaryosis in a supposedly ancient asexual fungus.</title>
        <authorList>
            <person name="Ropars J."/>
            <person name="Sedzielewska K."/>
            <person name="Noel J."/>
            <person name="Charron P."/>
            <person name="Farinelli L."/>
            <person name="Marton T."/>
            <person name="Kruger M."/>
            <person name="Pelin A."/>
            <person name="Brachmann A."/>
            <person name="Corradi N."/>
        </authorList>
    </citation>
    <scope>NUCLEOTIDE SEQUENCE [LARGE SCALE GENOMIC DNA]</scope>
    <source>
        <strain evidence="2 3">A4</strain>
    </source>
</reference>
<name>A0A2I1HBQ6_9GLOM</name>